<dbReference type="GO" id="GO:0003677">
    <property type="term" value="F:DNA binding"/>
    <property type="evidence" value="ECO:0007669"/>
    <property type="project" value="UniProtKB-UniRule"/>
</dbReference>
<dbReference type="InterPro" id="IPR007627">
    <property type="entry name" value="RNA_pol_sigma70_r2"/>
</dbReference>
<evidence type="ECO:0000313" key="9">
    <source>
        <dbReference type="Proteomes" id="UP000321440"/>
    </source>
</evidence>
<keyword evidence="4 6" id="KW-0238">DNA-binding</keyword>
<proteinExistence type="inferred from homology"/>
<feature type="domain" description="RNA polymerase sigma-70 region 2" evidence="7">
    <location>
        <begin position="32"/>
        <end position="101"/>
    </location>
</feature>
<dbReference type="Gene3D" id="1.10.1740.10">
    <property type="match status" value="1"/>
</dbReference>
<keyword evidence="5 6" id="KW-0804">Transcription</keyword>
<evidence type="ECO:0000256" key="6">
    <source>
        <dbReference type="HAMAP-Rule" id="MF_02064"/>
    </source>
</evidence>
<dbReference type="NCBIfam" id="TIGR02895">
    <property type="entry name" value="spore_sigI"/>
    <property type="match status" value="1"/>
</dbReference>
<keyword evidence="2 6" id="KW-0805">Transcription regulation</keyword>
<comment type="similarity">
    <text evidence="6">Belongs to the sigma-70 factor family. SigI subfamily.</text>
</comment>
<dbReference type="InterPro" id="IPR014284">
    <property type="entry name" value="RNA_pol_sigma-70_dom"/>
</dbReference>
<dbReference type="Proteomes" id="UP000321440">
    <property type="component" value="Unassembled WGS sequence"/>
</dbReference>
<dbReference type="NCBIfam" id="TIGR02937">
    <property type="entry name" value="sigma70-ECF"/>
    <property type="match status" value="1"/>
</dbReference>
<dbReference type="AlphaFoldDB" id="A0A511W4A2"/>
<comment type="subcellular location">
    <subcellularLocation>
        <location evidence="6">Cytoplasm</location>
    </subcellularLocation>
</comment>
<comment type="function">
    <text evidence="6">Sigma factors are initiation factors that promote the attachment of RNA polymerase to specific initiation sites and are then released.</text>
</comment>
<comment type="activity regulation">
    <text evidence="6">Negatively regulated by the anti-sigma-I factor RsgI.</text>
</comment>
<keyword evidence="3 6" id="KW-0731">Sigma factor</keyword>
<organism evidence="8 9">
    <name type="scientific">Alkalibacillus haloalkaliphilus</name>
    <dbReference type="NCBI Taxonomy" id="94136"/>
    <lineage>
        <taxon>Bacteria</taxon>
        <taxon>Bacillati</taxon>
        <taxon>Bacillota</taxon>
        <taxon>Bacilli</taxon>
        <taxon>Bacillales</taxon>
        <taxon>Bacillaceae</taxon>
        <taxon>Alkalibacillus</taxon>
    </lineage>
</organism>
<keyword evidence="6" id="KW-0346">Stress response</keyword>
<dbReference type="GO" id="GO:0016987">
    <property type="term" value="F:sigma factor activity"/>
    <property type="evidence" value="ECO:0007669"/>
    <property type="project" value="UniProtKB-UniRule"/>
</dbReference>
<protein>
    <recommendedName>
        <fullName evidence="6">RNA polymerase sigma factor SigI</fullName>
    </recommendedName>
</protein>
<comment type="subunit">
    <text evidence="6">Interacts with RsgI.</text>
</comment>
<dbReference type="RefSeq" id="WP_146816016.1">
    <property type="nucleotide sequence ID" value="NZ_BJYA01000010.1"/>
</dbReference>
<dbReference type="GO" id="GO:0006352">
    <property type="term" value="P:DNA-templated transcription initiation"/>
    <property type="evidence" value="ECO:0007669"/>
    <property type="project" value="UniProtKB-UniRule"/>
</dbReference>
<sequence>MLQRLKNRKDVPLEEQVRAVQHGDEDARHHLLSSYQPFIATSVSKVCKRYIDPERDDEFSVGFMAFNEAIDSYSEEKGSSFLTFARLVITRKVIDYIRKESVDVTTVSLDQSDDEEEQTNAADWRLSQVSKDAFEEEQVAWYRQMEIEEYNRKLEEYKLSFSELVSVSPKHQDAKESAKEVARFVYENKEFREYVLTKKRLPIKKIEPHVNVSKKTIERNRKYILAVFVLLVEDFTYLKEYVQGVNE</sequence>
<gene>
    <name evidence="6 8" type="primary">sigI</name>
    <name evidence="8" type="ORF">AHA02nite_15630</name>
</gene>
<evidence type="ECO:0000256" key="4">
    <source>
        <dbReference type="ARBA" id="ARBA00023125"/>
    </source>
</evidence>
<dbReference type="OrthoDB" id="3190733at2"/>
<dbReference type="PIRSF" id="PIRSF038953">
    <property type="entry name" value="SigI"/>
    <property type="match status" value="1"/>
</dbReference>
<dbReference type="GO" id="GO:0005737">
    <property type="term" value="C:cytoplasm"/>
    <property type="evidence" value="ECO:0007669"/>
    <property type="project" value="UniProtKB-SubCell"/>
</dbReference>
<name>A0A511W4A2_9BACI</name>
<dbReference type="Pfam" id="PF04542">
    <property type="entry name" value="Sigma70_r2"/>
    <property type="match status" value="1"/>
</dbReference>
<feature type="short sequence motif" description="Polymerase core binding" evidence="6">
    <location>
        <begin position="57"/>
        <end position="70"/>
    </location>
</feature>
<accession>A0A511W4A2</accession>
<feature type="DNA-binding region" description="H-T-H motif" evidence="6">
    <location>
        <begin position="203"/>
        <end position="222"/>
    </location>
</feature>
<evidence type="ECO:0000259" key="7">
    <source>
        <dbReference type="Pfam" id="PF04542"/>
    </source>
</evidence>
<evidence type="ECO:0000256" key="5">
    <source>
        <dbReference type="ARBA" id="ARBA00023163"/>
    </source>
</evidence>
<dbReference type="InterPro" id="IPR013325">
    <property type="entry name" value="RNA_pol_sigma_r2"/>
</dbReference>
<evidence type="ECO:0000313" key="8">
    <source>
        <dbReference type="EMBL" id="GEN45787.1"/>
    </source>
</evidence>
<evidence type="ECO:0000256" key="3">
    <source>
        <dbReference type="ARBA" id="ARBA00023082"/>
    </source>
</evidence>
<dbReference type="InterPro" id="IPR014244">
    <property type="entry name" value="RNA_pol_sigma-I"/>
</dbReference>
<dbReference type="PANTHER" id="PTHR30385">
    <property type="entry name" value="SIGMA FACTOR F FLAGELLAR"/>
    <property type="match status" value="1"/>
</dbReference>
<reference evidence="8 9" key="1">
    <citation type="submission" date="2019-07" db="EMBL/GenBank/DDBJ databases">
        <title>Whole genome shotgun sequence of Alkalibacillus haloalkaliphilus NBRC 103110.</title>
        <authorList>
            <person name="Hosoyama A."/>
            <person name="Uohara A."/>
            <person name="Ohji S."/>
            <person name="Ichikawa N."/>
        </authorList>
    </citation>
    <scope>NUCLEOTIDE SEQUENCE [LARGE SCALE GENOMIC DNA]</scope>
    <source>
        <strain evidence="8 9">NBRC 103110</strain>
    </source>
</reference>
<dbReference type="SUPFAM" id="SSF88946">
    <property type="entry name" value="Sigma2 domain of RNA polymerase sigma factors"/>
    <property type="match status" value="1"/>
</dbReference>
<dbReference type="HAMAP" id="MF_02064">
    <property type="entry name" value="Sigma70_SigI"/>
    <property type="match status" value="1"/>
</dbReference>
<dbReference type="PANTHER" id="PTHR30385:SF6">
    <property type="entry name" value="RNA POLYMERASE SIGMA FACTOR SIGI"/>
    <property type="match status" value="1"/>
</dbReference>
<keyword evidence="9" id="KW-1185">Reference proteome</keyword>
<evidence type="ECO:0000256" key="1">
    <source>
        <dbReference type="ARBA" id="ARBA00022490"/>
    </source>
</evidence>
<keyword evidence="1 6" id="KW-0963">Cytoplasm</keyword>
<evidence type="ECO:0000256" key="2">
    <source>
        <dbReference type="ARBA" id="ARBA00023015"/>
    </source>
</evidence>
<comment type="caution">
    <text evidence="8">The sequence shown here is derived from an EMBL/GenBank/DDBJ whole genome shotgun (WGS) entry which is preliminary data.</text>
</comment>
<dbReference type="EMBL" id="BJYA01000010">
    <property type="protein sequence ID" value="GEN45787.1"/>
    <property type="molecule type" value="Genomic_DNA"/>
</dbReference>